<evidence type="ECO:0000256" key="1">
    <source>
        <dbReference type="ARBA" id="ARBA00022679"/>
    </source>
</evidence>
<evidence type="ECO:0000256" key="2">
    <source>
        <dbReference type="ARBA" id="ARBA00023315"/>
    </source>
</evidence>
<name>A0A369BD34_9FIRM</name>
<keyword evidence="1" id="KW-0808">Transferase</keyword>
<dbReference type="Pfam" id="PF00583">
    <property type="entry name" value="Acetyltransf_1"/>
    <property type="match status" value="1"/>
</dbReference>
<reference evidence="4 5" key="1">
    <citation type="submission" date="2018-07" db="EMBL/GenBank/DDBJ databases">
        <title>Genomic Encyclopedia of Type Strains, Phase IV (KMG-IV): sequencing the most valuable type-strain genomes for metagenomic binning, comparative biology and taxonomic classification.</title>
        <authorList>
            <person name="Goeker M."/>
        </authorList>
    </citation>
    <scope>NUCLEOTIDE SEQUENCE [LARGE SCALE GENOMIC DNA]</scope>
    <source>
        <strain evidence="4 5">DSM 27016</strain>
    </source>
</reference>
<dbReference type="AlphaFoldDB" id="A0A369BD34"/>
<protein>
    <submittedName>
        <fullName evidence="4">Ribosomal protein S18 acetylase RimI-like enzyme</fullName>
    </submittedName>
</protein>
<evidence type="ECO:0000313" key="5">
    <source>
        <dbReference type="Proteomes" id="UP000253034"/>
    </source>
</evidence>
<evidence type="ECO:0000313" key="4">
    <source>
        <dbReference type="EMBL" id="RCX17584.1"/>
    </source>
</evidence>
<keyword evidence="5" id="KW-1185">Reference proteome</keyword>
<sequence>MEENFEISILDKKEDMVLVEWFARRVWTEHYSPIVGFPQVRYMLDKYQTAQRIWGDIAEGGYTYYIVRYESEIIGYCAVKPDDTEGLFLSKLYVEKDFRGRGISRKIINMLSEICKNQCHKYIWLTVHKKNTDSIKAYHKMGFYVAEEVVTDIGEGFFMDDYRMKMDIV</sequence>
<evidence type="ECO:0000259" key="3">
    <source>
        <dbReference type="PROSITE" id="PS51186"/>
    </source>
</evidence>
<accession>A0A369BD34</accession>
<dbReference type="OrthoDB" id="9773249at2"/>
<dbReference type="RefSeq" id="WP_114297294.1">
    <property type="nucleotide sequence ID" value="NZ_QPJT01000007.1"/>
</dbReference>
<gene>
    <name evidence="4" type="ORF">DFR58_107131</name>
</gene>
<proteinExistence type="predicted"/>
<dbReference type="Gene3D" id="3.40.630.30">
    <property type="match status" value="1"/>
</dbReference>
<comment type="caution">
    <text evidence="4">The sequence shown here is derived from an EMBL/GenBank/DDBJ whole genome shotgun (WGS) entry which is preliminary data.</text>
</comment>
<dbReference type="PROSITE" id="PS51186">
    <property type="entry name" value="GNAT"/>
    <property type="match status" value="1"/>
</dbReference>
<dbReference type="GO" id="GO:0016747">
    <property type="term" value="F:acyltransferase activity, transferring groups other than amino-acyl groups"/>
    <property type="evidence" value="ECO:0007669"/>
    <property type="project" value="InterPro"/>
</dbReference>
<dbReference type="GO" id="GO:0005840">
    <property type="term" value="C:ribosome"/>
    <property type="evidence" value="ECO:0007669"/>
    <property type="project" value="UniProtKB-KW"/>
</dbReference>
<dbReference type="CDD" id="cd04301">
    <property type="entry name" value="NAT_SF"/>
    <property type="match status" value="1"/>
</dbReference>
<dbReference type="EMBL" id="QPJT01000007">
    <property type="protein sequence ID" value="RCX17584.1"/>
    <property type="molecule type" value="Genomic_DNA"/>
</dbReference>
<feature type="domain" description="N-acetyltransferase" evidence="3">
    <location>
        <begin position="5"/>
        <end position="169"/>
    </location>
</feature>
<dbReference type="InterPro" id="IPR050680">
    <property type="entry name" value="YpeA/RimI_acetyltransf"/>
</dbReference>
<keyword evidence="2" id="KW-0012">Acyltransferase</keyword>
<keyword evidence="4" id="KW-0687">Ribonucleoprotein</keyword>
<dbReference type="PANTHER" id="PTHR43420">
    <property type="entry name" value="ACETYLTRANSFERASE"/>
    <property type="match status" value="1"/>
</dbReference>
<dbReference type="Proteomes" id="UP000253034">
    <property type="component" value="Unassembled WGS sequence"/>
</dbReference>
<dbReference type="InterPro" id="IPR016181">
    <property type="entry name" value="Acyl_CoA_acyltransferase"/>
</dbReference>
<organism evidence="4 5">
    <name type="scientific">Anaerobacterium chartisolvens</name>
    <dbReference type="NCBI Taxonomy" id="1297424"/>
    <lineage>
        <taxon>Bacteria</taxon>
        <taxon>Bacillati</taxon>
        <taxon>Bacillota</taxon>
        <taxon>Clostridia</taxon>
        <taxon>Eubacteriales</taxon>
        <taxon>Oscillospiraceae</taxon>
        <taxon>Anaerobacterium</taxon>
    </lineage>
</organism>
<keyword evidence="4" id="KW-0689">Ribosomal protein</keyword>
<dbReference type="SUPFAM" id="SSF55729">
    <property type="entry name" value="Acyl-CoA N-acyltransferases (Nat)"/>
    <property type="match status" value="1"/>
</dbReference>
<dbReference type="InterPro" id="IPR000182">
    <property type="entry name" value="GNAT_dom"/>
</dbReference>